<dbReference type="AlphaFoldDB" id="A0A7C1BIA1"/>
<dbReference type="Pfam" id="PF13517">
    <property type="entry name" value="FG-GAP_3"/>
    <property type="match status" value="1"/>
</dbReference>
<accession>A0A7C1BIA1</accession>
<name>A0A7C1BIA1_UNCW3</name>
<proteinExistence type="predicted"/>
<dbReference type="InterPro" id="IPR013517">
    <property type="entry name" value="FG-GAP"/>
</dbReference>
<comment type="caution">
    <text evidence="2">The sequence shown here is derived from an EMBL/GenBank/DDBJ whole genome shotgun (WGS) entry which is preliminary data.</text>
</comment>
<organism evidence="2">
    <name type="scientific">candidate division WOR-3 bacterium</name>
    <dbReference type="NCBI Taxonomy" id="2052148"/>
    <lineage>
        <taxon>Bacteria</taxon>
        <taxon>Bacteria division WOR-3</taxon>
    </lineage>
</organism>
<reference evidence="2" key="1">
    <citation type="journal article" date="2020" name="mSystems">
        <title>Genome- and Community-Level Interaction Insights into Carbon Utilization and Element Cycling Functions of Hydrothermarchaeota in Hydrothermal Sediment.</title>
        <authorList>
            <person name="Zhou Z."/>
            <person name="Liu Y."/>
            <person name="Xu W."/>
            <person name="Pan J."/>
            <person name="Luo Z.H."/>
            <person name="Li M."/>
        </authorList>
    </citation>
    <scope>NUCLEOTIDE SEQUENCE [LARGE SCALE GENOMIC DNA]</scope>
    <source>
        <strain evidence="2">HyVt-237</strain>
    </source>
</reference>
<dbReference type="Proteomes" id="UP000885931">
    <property type="component" value="Unassembled WGS sequence"/>
</dbReference>
<evidence type="ECO:0000256" key="1">
    <source>
        <dbReference type="ARBA" id="ARBA00022729"/>
    </source>
</evidence>
<sequence>MELLLSFLVAFALNFSDVTGDIGIKGPAMCRDIAIADFDGDGDMDLFVASNLSNSSRLYENLGEGEFLEAEYFPGIDVTPGIKMALAVDLDADGDPDLVTVEAVEGSNLCLYLNNGQGSFEDKRGLPALPEPGSRCFLAFDFNGDSVSDLMYGDREGKLHVFDGKDSYLRDLADPMGLSHIHSVVKFFLSEGREGLTLVTMERNGMIKSFAFRNGAFYQTDESLISGALDLIPCDVNADGKVDLLVPCENGL</sequence>
<dbReference type="PANTHER" id="PTHR46580">
    <property type="entry name" value="SENSOR KINASE-RELATED"/>
    <property type="match status" value="1"/>
</dbReference>
<keyword evidence="1" id="KW-0732">Signal</keyword>
<dbReference type="InterPro" id="IPR028994">
    <property type="entry name" value="Integrin_alpha_N"/>
</dbReference>
<feature type="non-terminal residue" evidence="2">
    <location>
        <position position="252"/>
    </location>
</feature>
<gene>
    <name evidence="2" type="ORF">ENG67_00810</name>
</gene>
<evidence type="ECO:0000313" key="2">
    <source>
        <dbReference type="EMBL" id="HDM89733.1"/>
    </source>
</evidence>
<dbReference type="Gene3D" id="2.130.10.130">
    <property type="entry name" value="Integrin alpha, N-terminal"/>
    <property type="match status" value="1"/>
</dbReference>
<dbReference type="EMBL" id="DRBW01000029">
    <property type="protein sequence ID" value="HDM89733.1"/>
    <property type="molecule type" value="Genomic_DNA"/>
</dbReference>
<dbReference type="SUPFAM" id="SSF69318">
    <property type="entry name" value="Integrin alpha N-terminal domain"/>
    <property type="match status" value="1"/>
</dbReference>
<protein>
    <submittedName>
        <fullName evidence="2">VCBS repeat-containing protein</fullName>
    </submittedName>
</protein>